<dbReference type="PATRIC" id="fig|570277.3.peg.81"/>
<proteinExistence type="predicted"/>
<protein>
    <submittedName>
        <fullName evidence="1">Uncharacterized protein</fullName>
    </submittedName>
</protein>
<organism evidence="1 2">
    <name type="scientific">Endozoicomonas montiporae CL-33</name>
    <dbReference type="NCBI Taxonomy" id="570277"/>
    <lineage>
        <taxon>Bacteria</taxon>
        <taxon>Pseudomonadati</taxon>
        <taxon>Pseudomonadota</taxon>
        <taxon>Gammaproteobacteria</taxon>
        <taxon>Oceanospirillales</taxon>
        <taxon>Endozoicomonadaceae</taxon>
        <taxon>Endozoicomonas</taxon>
    </lineage>
</organism>
<dbReference type="Proteomes" id="UP000071065">
    <property type="component" value="Chromosome"/>
</dbReference>
<gene>
    <name evidence="1" type="ORF">EZMO1_0078</name>
</gene>
<name>A0A142B6H5_9GAMM</name>
<accession>A0A142B6H5</accession>
<reference evidence="1 2" key="1">
    <citation type="journal article" date="2016" name="Front. Microbiol.">
        <title>Genomic Insight into the Host-Endosymbiont Relationship of Endozoicomonas montiporae CL-33(T) with its Coral Host.</title>
        <authorList>
            <person name="Ding J.-Y."/>
            <person name="Shiu J.-H."/>
            <person name="Chen W.-M."/>
            <person name="Chiang Y.-R."/>
            <person name="Tang S.-L."/>
        </authorList>
    </citation>
    <scope>NUCLEOTIDE SEQUENCE [LARGE SCALE GENOMIC DNA]</scope>
    <source>
        <strain evidence="1 2">CL-33</strain>
    </source>
</reference>
<dbReference type="AlphaFoldDB" id="A0A142B6H5"/>
<evidence type="ECO:0000313" key="2">
    <source>
        <dbReference type="Proteomes" id="UP000071065"/>
    </source>
</evidence>
<evidence type="ECO:0000313" key="1">
    <source>
        <dbReference type="EMBL" id="AMO54351.1"/>
    </source>
</evidence>
<dbReference type="KEGG" id="emp:EZMO1_0078"/>
<sequence length="66" mass="7528">MNWYKESTKEEKLYSEIKHLSSIEIKKTSYQRGLVAGDDSLLLGNVRLPVYANTKHTRSAESFPPA</sequence>
<dbReference type="EMBL" id="CP013251">
    <property type="protein sequence ID" value="AMO54351.1"/>
    <property type="molecule type" value="Genomic_DNA"/>
</dbReference>